<proteinExistence type="predicted"/>
<dbReference type="EMBL" id="BAAANF010000042">
    <property type="protein sequence ID" value="GAA1722387.1"/>
    <property type="molecule type" value="Genomic_DNA"/>
</dbReference>
<dbReference type="Gene3D" id="3.40.830.10">
    <property type="entry name" value="LigB-like"/>
    <property type="match status" value="1"/>
</dbReference>
<protein>
    <submittedName>
        <fullName evidence="1">Class III extradiol dioxygenase subunit B-like domain-containing protein</fullName>
    </submittedName>
</protein>
<sequence length="251" mass="25108">MPVVSAAVCPHPPLLVPEVATGAAPDLDELRAVCLAAVNHLAAADGILVIGAAPPAPAQGAGSGLVSSPDTPGLALGGGRGVWYDGSAGGGFGAYGAPSVRFGDGPAVLPLSLAIGGWLLEQSKAAGLPRTYRAIDPATPPADCLELGRSIAQGNHRIGLLVMGDGAPRRSEHSPVHLHPRAEIFDQTVAAALAAADADVLAALDPDLATELQAAGRAPWQVLAGALGDLQGDLRYDAAPYGVGYFVASFS</sequence>
<reference evidence="2" key="1">
    <citation type="journal article" date="2019" name="Int. J. Syst. Evol. Microbiol.">
        <title>The Global Catalogue of Microorganisms (GCM) 10K type strain sequencing project: providing services to taxonomists for standard genome sequencing and annotation.</title>
        <authorList>
            <consortium name="The Broad Institute Genomics Platform"/>
            <consortium name="The Broad Institute Genome Sequencing Center for Infectious Disease"/>
            <person name="Wu L."/>
            <person name="Ma J."/>
        </authorList>
    </citation>
    <scope>NUCLEOTIDE SEQUENCE [LARGE SCALE GENOMIC DNA]</scope>
    <source>
        <strain evidence="2">JCM 14307</strain>
    </source>
</reference>
<evidence type="ECO:0000313" key="2">
    <source>
        <dbReference type="Proteomes" id="UP001500280"/>
    </source>
</evidence>
<keyword evidence="2" id="KW-1185">Reference proteome</keyword>
<accession>A0ABP4VDA0</accession>
<gene>
    <name evidence="1" type="ORF">GCM10009745_84430</name>
</gene>
<evidence type="ECO:0000313" key="1">
    <source>
        <dbReference type="EMBL" id="GAA1722387.1"/>
    </source>
</evidence>
<comment type="caution">
    <text evidence="1">The sequence shown here is derived from an EMBL/GenBank/DDBJ whole genome shotgun (WGS) entry which is preliminary data.</text>
</comment>
<name>A0ABP4VDA0_9ACTN</name>
<organism evidence="1 2">
    <name type="scientific">Kribbella yunnanensis</name>
    <dbReference type="NCBI Taxonomy" id="190194"/>
    <lineage>
        <taxon>Bacteria</taxon>
        <taxon>Bacillati</taxon>
        <taxon>Actinomycetota</taxon>
        <taxon>Actinomycetes</taxon>
        <taxon>Propionibacteriales</taxon>
        <taxon>Kribbellaceae</taxon>
        <taxon>Kribbella</taxon>
    </lineage>
</organism>
<dbReference type="RefSeq" id="WP_344166040.1">
    <property type="nucleotide sequence ID" value="NZ_BAAANF010000042.1"/>
</dbReference>
<dbReference type="SUPFAM" id="SSF53213">
    <property type="entry name" value="LigB-like"/>
    <property type="match status" value="1"/>
</dbReference>
<dbReference type="Proteomes" id="UP001500280">
    <property type="component" value="Unassembled WGS sequence"/>
</dbReference>